<reference evidence="1" key="2">
    <citation type="journal article" date="2022" name="Curr. Genet.">
        <title>Suggestion for a new bacteriophage genus for the Klebsiella pneumoniae phage vB_KpnS-Carvaje.</title>
        <authorList>
            <person name="Sousa J.C."/>
            <person name="Sillankorva S."/>
            <person name="Faustino A."/>
            <person name="Carvalho C.M."/>
        </authorList>
    </citation>
    <scope>NUCLEOTIDE SEQUENCE</scope>
</reference>
<reference evidence="1" key="1">
    <citation type="submission" date="2021-11" db="EMBL/GenBank/DDBJ databases">
        <authorList>
            <person name="Sousa J."/>
            <person name="Sillankorva S."/>
            <person name="Faustino A."/>
            <person name="Carvalho C."/>
        </authorList>
    </citation>
    <scope>NUCLEOTIDE SEQUENCE</scope>
</reference>
<accession>A0AAE9CJX7</accession>
<gene>
    <name evidence="1" type="ORF">vBKpnSCarvaje_0044</name>
</gene>
<name>A0AAE9CJX7_9CAUD</name>
<sequence length="124" mass="13791">MSDQRNRVLAGVTRALAEVGEDLTVSRTVTTPNPSNPTLPGVTETTVHSCRGYVYPLEKWDPSTMTRNTVTMVIMDTKSFDPPFVPERGDVVTDNRGREYRLLDRQNPRLLGDDMAFIHPTGAA</sequence>
<organism evidence="1 2">
    <name type="scientific">Klebsiella phage vB_KpnS-Carvaje</name>
    <dbReference type="NCBI Taxonomy" id="2900314"/>
    <lineage>
        <taxon>Viruses</taxon>
        <taxon>Duplodnaviria</taxon>
        <taxon>Heunggongvirae</taxon>
        <taxon>Uroviricota</taxon>
        <taxon>Caudoviricetes</taxon>
        <taxon>Carvajevirus</taxon>
        <taxon>Carvajevirus carvaje</taxon>
    </lineage>
</organism>
<evidence type="ECO:0000313" key="1">
    <source>
        <dbReference type="EMBL" id="UJQ44008.1"/>
    </source>
</evidence>
<evidence type="ECO:0000313" key="2">
    <source>
        <dbReference type="Proteomes" id="UP000829649"/>
    </source>
</evidence>
<protein>
    <submittedName>
        <fullName evidence="1">Uncharacterized protein</fullName>
    </submittedName>
</protein>
<keyword evidence="2" id="KW-1185">Reference proteome</keyword>
<dbReference type="Proteomes" id="UP000829649">
    <property type="component" value="Segment"/>
</dbReference>
<dbReference type="EMBL" id="OL604152">
    <property type="protein sequence ID" value="UJQ44008.1"/>
    <property type="molecule type" value="Genomic_DNA"/>
</dbReference>
<proteinExistence type="predicted"/>